<name>A0AAT9J918_9CAUD</name>
<sequence>MENELTLLTQDYSSKVRTFGSLGYSSERIADLLGLRGAERAELILRLGTPGDPLNLEYRNGAAAGEWNIDAGLAKKAEAGDVDAVKMRSDRIRDRKVADLKREKFGL</sequence>
<reference evidence="1" key="1">
    <citation type="journal article" date="2023" name="Microbiome">
        <title>Phages are unrecognized players in the ecology of the oral pathogen Porphyromonas gingivalis.</title>
        <authorList>
            <person name="Matrishin C.B."/>
            <person name="Haase E.M."/>
            <person name="Dewhirst F.E."/>
            <person name="Mark Welch J.L."/>
            <person name="Miranda-Sanchez F."/>
            <person name="Chen T."/>
            <person name="MacFarland D.C."/>
            <person name="Kauffman K.M."/>
        </authorList>
    </citation>
    <scope>NUCLEOTIDE SEQUENCE</scope>
</reference>
<evidence type="ECO:0000313" key="1">
    <source>
        <dbReference type="EMBL" id="DBA55923.1"/>
    </source>
</evidence>
<organism evidence="1">
    <name type="scientific">Porphyromonas phage phage025a_SJD11</name>
    <dbReference type="NCBI Taxonomy" id="3154115"/>
    <lineage>
        <taxon>Viruses</taxon>
        <taxon>Duplodnaviria</taxon>
        <taxon>Heunggongvirae</taxon>
        <taxon>Uroviricota</taxon>
        <taxon>Caudoviricetes</taxon>
        <taxon>Nixviridae</taxon>
        <taxon>Haasevirus</taxon>
        <taxon>Haasevirus pging00R</taxon>
    </lineage>
</organism>
<proteinExistence type="predicted"/>
<accession>A0AAT9J918</accession>
<protein>
    <submittedName>
        <fullName evidence="1">Uncharacterized protein</fullName>
    </submittedName>
</protein>
<dbReference type="EMBL" id="BK068106">
    <property type="protein sequence ID" value="DBA55923.1"/>
    <property type="molecule type" value="Genomic_DNA"/>
</dbReference>
<reference evidence="1" key="2">
    <citation type="submission" date="2024-05" db="EMBL/GenBank/DDBJ databases">
        <authorList>
            <person name="Matrishin C.B."/>
            <person name="Kauffman K.M."/>
        </authorList>
    </citation>
    <scope>NUCLEOTIDE SEQUENCE</scope>
</reference>